<accession>A0A9K3L1S0</accession>
<sequence>MAEEPRCMAGLPPTKELIALKIPYGAWEPDTLITDTYGNPIFSVLDVQHHAMGSYEAIFGDENGHKLCYVKRRLITKYWKDGWDFCTYSPNFPGQPKYKERDMYGKAIYPFSFLQVRPLRCHYAYQVHEEDLEGMDLQLEAMHGWLGSMTVCCTPMVRLGKWQLDFHRPGAGDPEINIDQAKNLLEVERGNDLLAALCIAYAFDKALCQPLVTIIGYQEKEHMDDDDESLDEFDPTVITAQKQYPRLANGLPQSSNYEDQPSGYDDTEEGYGYEEGYEEYDGAYDNNEYYNEDGSGYDGYDESYYNESEYHEGETGYDEYAHDNGKIKYVGGDII</sequence>
<gene>
    <name evidence="2" type="ORF">IV203_009305</name>
</gene>
<organism evidence="2 3">
    <name type="scientific">Nitzschia inconspicua</name>
    <dbReference type="NCBI Taxonomy" id="303405"/>
    <lineage>
        <taxon>Eukaryota</taxon>
        <taxon>Sar</taxon>
        <taxon>Stramenopiles</taxon>
        <taxon>Ochrophyta</taxon>
        <taxon>Bacillariophyta</taxon>
        <taxon>Bacillariophyceae</taxon>
        <taxon>Bacillariophycidae</taxon>
        <taxon>Bacillariales</taxon>
        <taxon>Bacillariaceae</taxon>
        <taxon>Nitzschia</taxon>
    </lineage>
</organism>
<name>A0A9K3L1S0_9STRA</name>
<protein>
    <submittedName>
        <fullName evidence="2">Uncharacterized protein</fullName>
    </submittedName>
</protein>
<proteinExistence type="predicted"/>
<reference evidence="2" key="1">
    <citation type="journal article" date="2021" name="Sci. Rep.">
        <title>Diploid genomic architecture of Nitzschia inconspicua, an elite biomass production diatom.</title>
        <authorList>
            <person name="Oliver A."/>
            <person name="Podell S."/>
            <person name="Pinowska A."/>
            <person name="Traller J.C."/>
            <person name="Smith S.R."/>
            <person name="McClure R."/>
            <person name="Beliaev A."/>
            <person name="Bohutskyi P."/>
            <person name="Hill E.A."/>
            <person name="Rabines A."/>
            <person name="Zheng H."/>
            <person name="Allen L.Z."/>
            <person name="Kuo A."/>
            <person name="Grigoriev I.V."/>
            <person name="Allen A.E."/>
            <person name="Hazlebeck D."/>
            <person name="Allen E.E."/>
        </authorList>
    </citation>
    <scope>NUCLEOTIDE SEQUENCE</scope>
    <source>
        <strain evidence="2">Hildebrandi</strain>
    </source>
</reference>
<dbReference type="OrthoDB" id="40790at2759"/>
<evidence type="ECO:0000256" key="1">
    <source>
        <dbReference type="SAM" id="MobiDB-lite"/>
    </source>
</evidence>
<dbReference type="EMBL" id="JAGRRH010000017">
    <property type="protein sequence ID" value="KAG7353256.1"/>
    <property type="molecule type" value="Genomic_DNA"/>
</dbReference>
<evidence type="ECO:0000313" key="2">
    <source>
        <dbReference type="EMBL" id="KAG7353256.1"/>
    </source>
</evidence>
<feature type="region of interest" description="Disordered" evidence="1">
    <location>
        <begin position="248"/>
        <end position="271"/>
    </location>
</feature>
<dbReference type="Proteomes" id="UP000693970">
    <property type="component" value="Unassembled WGS sequence"/>
</dbReference>
<comment type="caution">
    <text evidence="2">The sequence shown here is derived from an EMBL/GenBank/DDBJ whole genome shotgun (WGS) entry which is preliminary data.</text>
</comment>
<keyword evidence="3" id="KW-1185">Reference proteome</keyword>
<reference evidence="2" key="2">
    <citation type="submission" date="2021-04" db="EMBL/GenBank/DDBJ databases">
        <authorList>
            <person name="Podell S."/>
        </authorList>
    </citation>
    <scope>NUCLEOTIDE SEQUENCE</scope>
    <source>
        <strain evidence="2">Hildebrandi</strain>
    </source>
</reference>
<evidence type="ECO:0000313" key="3">
    <source>
        <dbReference type="Proteomes" id="UP000693970"/>
    </source>
</evidence>
<dbReference type="AlphaFoldDB" id="A0A9K3L1S0"/>